<dbReference type="EMBL" id="CABVIY010000004">
    <property type="protein sequence ID" value="VVP90043.1"/>
    <property type="molecule type" value="Genomic_DNA"/>
</dbReference>
<protein>
    <recommendedName>
        <fullName evidence="3">DUF4376 domain-containing protein</fullName>
    </recommendedName>
</protein>
<sequence>MKTVYLWNESDFYFTSREVDENGELPNRCTFTVPPELEGEQVARWTGSRWEVLAEAPAAPDIELDVRRADLTADNNAQYDTAISLMTCDYPAAEITTWERQRAEAVAWGADSTAPTPWIDIAATARGLDRDEYLARTLAKVNAFAMASAYLTGRRQGIDDQIRAATTAEELAAVVIDYTLPGA</sequence>
<name>A0A5E7T2Y3_PSEFL</name>
<evidence type="ECO:0000313" key="2">
    <source>
        <dbReference type="Proteomes" id="UP000326611"/>
    </source>
</evidence>
<organism evidence="1 2">
    <name type="scientific">Pseudomonas fluorescens</name>
    <dbReference type="NCBI Taxonomy" id="294"/>
    <lineage>
        <taxon>Bacteria</taxon>
        <taxon>Pseudomonadati</taxon>
        <taxon>Pseudomonadota</taxon>
        <taxon>Gammaproteobacteria</taxon>
        <taxon>Pseudomonadales</taxon>
        <taxon>Pseudomonadaceae</taxon>
        <taxon>Pseudomonas</taxon>
    </lineage>
</organism>
<dbReference type="OrthoDB" id="7032699at2"/>
<accession>A0A5E7T2Y3</accession>
<reference evidence="1 2" key="1">
    <citation type="submission" date="2019-09" db="EMBL/GenBank/DDBJ databases">
        <authorList>
            <person name="Chandra G."/>
            <person name="Truman W A."/>
        </authorList>
    </citation>
    <scope>NUCLEOTIDE SEQUENCE [LARGE SCALE GENOMIC DNA]</scope>
    <source>
        <strain evidence="1">PS918</strain>
    </source>
</reference>
<dbReference type="Proteomes" id="UP000326611">
    <property type="component" value="Unassembled WGS sequence"/>
</dbReference>
<evidence type="ECO:0000313" key="1">
    <source>
        <dbReference type="EMBL" id="VVP90043.1"/>
    </source>
</evidence>
<proteinExistence type="predicted"/>
<evidence type="ECO:0008006" key="3">
    <source>
        <dbReference type="Google" id="ProtNLM"/>
    </source>
</evidence>
<gene>
    <name evidence="1" type="ORF">PS918_03144</name>
</gene>
<dbReference type="RefSeq" id="WP_150771179.1">
    <property type="nucleotide sequence ID" value="NZ_CABVIY010000004.1"/>
</dbReference>
<dbReference type="AlphaFoldDB" id="A0A5E7T2Y3"/>